<dbReference type="Gene3D" id="3.40.630.30">
    <property type="match status" value="1"/>
</dbReference>
<dbReference type="PROSITE" id="PS51186">
    <property type="entry name" value="GNAT"/>
    <property type="match status" value="1"/>
</dbReference>
<dbReference type="AlphaFoldDB" id="A0A3P8M5W9"/>
<evidence type="ECO:0000259" key="1">
    <source>
        <dbReference type="PROSITE" id="PS51186"/>
    </source>
</evidence>
<dbReference type="SUPFAM" id="SSF55729">
    <property type="entry name" value="Acyl-CoA N-acyltransferases (Nat)"/>
    <property type="match status" value="1"/>
</dbReference>
<dbReference type="Proteomes" id="UP000274346">
    <property type="component" value="Chromosome"/>
</dbReference>
<dbReference type="Pfam" id="PF00583">
    <property type="entry name" value="Acetyltransf_1"/>
    <property type="match status" value="1"/>
</dbReference>
<proteinExistence type="predicted"/>
<gene>
    <name evidence="2" type="ORF">NCTC13098_06659</name>
</gene>
<evidence type="ECO:0000313" key="3">
    <source>
        <dbReference type="Proteomes" id="UP000274346"/>
    </source>
</evidence>
<reference evidence="2 3" key="1">
    <citation type="submission" date="2018-12" db="EMBL/GenBank/DDBJ databases">
        <authorList>
            <consortium name="Pathogen Informatics"/>
        </authorList>
    </citation>
    <scope>NUCLEOTIDE SEQUENCE [LARGE SCALE GENOMIC DNA]</scope>
    <source>
        <strain evidence="2 3">NCTC13098</strain>
    </source>
</reference>
<dbReference type="GO" id="GO:0016747">
    <property type="term" value="F:acyltransferase activity, transferring groups other than amino-acyl groups"/>
    <property type="evidence" value="ECO:0007669"/>
    <property type="project" value="InterPro"/>
</dbReference>
<dbReference type="KEGG" id="rtg:NCTC13098_06659"/>
<name>A0A3P8M5W9_RAOTE</name>
<dbReference type="InterPro" id="IPR016181">
    <property type="entry name" value="Acyl_CoA_acyltransferase"/>
</dbReference>
<feature type="domain" description="N-acetyltransferase" evidence="1">
    <location>
        <begin position="5"/>
        <end position="152"/>
    </location>
</feature>
<dbReference type="EMBL" id="LR131271">
    <property type="protein sequence ID" value="VDR30223.1"/>
    <property type="molecule type" value="Genomic_DNA"/>
</dbReference>
<dbReference type="InterPro" id="IPR000182">
    <property type="entry name" value="GNAT_dom"/>
</dbReference>
<protein>
    <recommendedName>
        <fullName evidence="1">N-acetyltransferase domain-containing protein</fullName>
    </recommendedName>
</protein>
<evidence type="ECO:0000313" key="2">
    <source>
        <dbReference type="EMBL" id="VDR30223.1"/>
    </source>
</evidence>
<sequence>MLTSEKLTSTDSPHFPALDALYVKAFPWHEQREPQAKQRALRDTHYALEAWFDDGEFIGLSGSWQFAGYGYIEHLAIDDGLRSRGYGKRLLAEILKRAPLTILEIDPLTTEIAFRRLQFYAAMGFSDNPWPHCHPTYHYGIADHALMVLSYPQAIDEAQYRRFAQQLRQVVMA</sequence>
<accession>A0A3P8M5W9</accession>
<dbReference type="CDD" id="cd04301">
    <property type="entry name" value="NAT_SF"/>
    <property type="match status" value="1"/>
</dbReference>
<organism evidence="2 3">
    <name type="scientific">Raoultella terrigena</name>
    <name type="common">Klebsiella terrigena</name>
    <dbReference type="NCBI Taxonomy" id="577"/>
    <lineage>
        <taxon>Bacteria</taxon>
        <taxon>Pseudomonadati</taxon>
        <taxon>Pseudomonadota</taxon>
        <taxon>Gammaproteobacteria</taxon>
        <taxon>Enterobacterales</taxon>
        <taxon>Enterobacteriaceae</taxon>
        <taxon>Klebsiella/Raoultella group</taxon>
        <taxon>Raoultella</taxon>
    </lineage>
</organism>